<evidence type="ECO:0000313" key="1">
    <source>
        <dbReference type="EMBL" id="CAN00416.1"/>
    </source>
</evidence>
<dbReference type="HOGENOM" id="CLU_070555_0_0_11"/>
<dbReference type="AlphaFoldDB" id="A5CMY0"/>
<dbReference type="InterPro" id="IPR019238">
    <property type="entry name" value="AbiEi_2"/>
</dbReference>
<name>A5CMY0_CLAM3</name>
<keyword evidence="2" id="KW-1185">Reference proteome</keyword>
<dbReference type="eggNOG" id="COG4861">
    <property type="taxonomic scope" value="Bacteria"/>
</dbReference>
<sequence>MHPSNTSVLLRDVIAIEAWLQEHALHLVTPGPHRTALDLTSLEPQRPADAVLEHADGTPVAELVVLPLLEMTHSAAVLHAPSAATDGRLLLLGPHTSSRGSAVLRNAGIHHIDGAGNAWLRLPGVVVDIRGRPSPRPASPRGSSQAHLFSPSRASVVCALISWPELVEAPVRTIAASARVSVGLAQDTLKMLEADGHLTTWPTRGLERIPQLIDRWAAAFPAGLGSPARTRGYHAESLDVEAADAGVVRLSGEATAPGIRGLSAVVYTDESSMRLALRNRWRTDREPNIFVRSLFWREPDEADASSLMGVAPPLVVYADLLASGEGRQRETARAMREADGGLRAR</sequence>
<accession>A5CMY0</accession>
<evidence type="ECO:0000313" key="2">
    <source>
        <dbReference type="Proteomes" id="UP000001564"/>
    </source>
</evidence>
<dbReference type="RefSeq" id="WP_011931614.1">
    <property type="nucleotide sequence ID" value="NC_009480.1"/>
</dbReference>
<reference evidence="1 2" key="1">
    <citation type="journal article" date="2008" name="J. Bacteriol.">
        <title>The genome sequence of the tomato-pathogenic actinomycete Clavibacter michiganensis subsp. michiganensis NCPPB382 reveals a large island involved in pathogenicity.</title>
        <authorList>
            <person name="Gartemann K.H."/>
            <person name="Abt B."/>
            <person name="Bekel T."/>
            <person name="Burger A."/>
            <person name="Engemann J."/>
            <person name="Flugel M."/>
            <person name="Gaigalat L."/>
            <person name="Goesmann A."/>
            <person name="Grafen I."/>
            <person name="Kalinowski J."/>
            <person name="Kaup O."/>
            <person name="Kirchner O."/>
            <person name="Krause L."/>
            <person name="Linke B."/>
            <person name="McHardy A."/>
            <person name="Meyer F."/>
            <person name="Pohle S."/>
            <person name="Ruckert C."/>
            <person name="Schneiker S."/>
            <person name="Zellermann E.M."/>
            <person name="Puhler A."/>
            <person name="Eichenlaub R."/>
            <person name="Kaiser O."/>
            <person name="Bartels D."/>
        </authorList>
    </citation>
    <scope>NUCLEOTIDE SEQUENCE [LARGE SCALE GENOMIC DNA]</scope>
    <source>
        <strain evidence="1 2">NCPPB 382</strain>
    </source>
</reference>
<protein>
    <recommendedName>
        <fullName evidence="3">Transcriptional regulator</fullName>
    </recommendedName>
</protein>
<organism evidence="1 2">
    <name type="scientific">Clavibacter michiganensis subsp. michiganensis (strain NCPPB 382)</name>
    <dbReference type="NCBI Taxonomy" id="443906"/>
    <lineage>
        <taxon>Bacteria</taxon>
        <taxon>Bacillati</taxon>
        <taxon>Actinomycetota</taxon>
        <taxon>Actinomycetes</taxon>
        <taxon>Micrococcales</taxon>
        <taxon>Microbacteriaceae</taxon>
        <taxon>Clavibacter</taxon>
    </lineage>
</organism>
<gene>
    <name evidence="1" type="ordered locus">CMM_0394</name>
</gene>
<dbReference type="EMBL" id="AM711867">
    <property type="protein sequence ID" value="CAN00416.1"/>
    <property type="molecule type" value="Genomic_DNA"/>
</dbReference>
<dbReference type="KEGG" id="cmi:CMM_0394"/>
<evidence type="ECO:0008006" key="3">
    <source>
        <dbReference type="Google" id="ProtNLM"/>
    </source>
</evidence>
<dbReference type="Proteomes" id="UP000001564">
    <property type="component" value="Chromosome"/>
</dbReference>
<dbReference type="OrthoDB" id="6630012at2"/>
<proteinExistence type="predicted"/>
<dbReference type="Pfam" id="PF09952">
    <property type="entry name" value="AbiEi_2"/>
    <property type="match status" value="1"/>
</dbReference>